<dbReference type="RefSeq" id="WP_386812482.1">
    <property type="nucleotide sequence ID" value="NZ_JBHTIH010000003.1"/>
</dbReference>
<evidence type="ECO:0000313" key="2">
    <source>
        <dbReference type="EMBL" id="MFD0739489.1"/>
    </source>
</evidence>
<organism evidence="2 3">
    <name type="scientific">Lysobacter koreensis</name>
    <dbReference type="NCBI Taxonomy" id="266122"/>
    <lineage>
        <taxon>Bacteria</taxon>
        <taxon>Pseudomonadati</taxon>
        <taxon>Pseudomonadota</taxon>
        <taxon>Gammaproteobacteria</taxon>
        <taxon>Lysobacterales</taxon>
        <taxon>Lysobacteraceae</taxon>
        <taxon>Lysobacter</taxon>
    </lineage>
</organism>
<dbReference type="EMBL" id="JBHTIH010000003">
    <property type="protein sequence ID" value="MFD0739489.1"/>
    <property type="molecule type" value="Genomic_DNA"/>
</dbReference>
<evidence type="ECO:0000313" key="3">
    <source>
        <dbReference type="Proteomes" id="UP001597090"/>
    </source>
</evidence>
<feature type="chain" id="PRO_5046714770" evidence="1">
    <location>
        <begin position="26"/>
        <end position="279"/>
    </location>
</feature>
<gene>
    <name evidence="2" type="ORF">ACFQZQ_09380</name>
</gene>
<reference evidence="3" key="1">
    <citation type="journal article" date="2019" name="Int. J. Syst. Evol. Microbiol.">
        <title>The Global Catalogue of Microorganisms (GCM) 10K type strain sequencing project: providing services to taxonomists for standard genome sequencing and annotation.</title>
        <authorList>
            <consortium name="The Broad Institute Genomics Platform"/>
            <consortium name="The Broad Institute Genome Sequencing Center for Infectious Disease"/>
            <person name="Wu L."/>
            <person name="Ma J."/>
        </authorList>
    </citation>
    <scope>NUCLEOTIDE SEQUENCE [LARGE SCALE GENOMIC DNA]</scope>
    <source>
        <strain evidence="3">CCUG 55491</strain>
    </source>
</reference>
<protein>
    <submittedName>
        <fullName evidence="2">DUF6689 family protein</fullName>
    </submittedName>
</protein>
<dbReference type="Pfam" id="PF20396">
    <property type="entry name" value="DUF6689"/>
    <property type="match status" value="1"/>
</dbReference>
<feature type="signal peptide" evidence="1">
    <location>
        <begin position="1"/>
        <end position="25"/>
    </location>
</feature>
<proteinExistence type="predicted"/>
<name>A0ABW2YPR0_9GAMM</name>
<accession>A0ABW2YPR0</accession>
<dbReference type="InterPro" id="IPR046511">
    <property type="entry name" value="DUF6689"/>
</dbReference>
<dbReference type="Proteomes" id="UP001597090">
    <property type="component" value="Unassembled WGS sequence"/>
</dbReference>
<evidence type="ECO:0000256" key="1">
    <source>
        <dbReference type="SAM" id="SignalP"/>
    </source>
</evidence>
<comment type="caution">
    <text evidence="2">The sequence shown here is derived from an EMBL/GenBank/DDBJ whole genome shotgun (WGS) entry which is preliminary data.</text>
</comment>
<keyword evidence="3" id="KW-1185">Reference proteome</keyword>
<sequence length="279" mass="29237">MIRFALASKLLLAGLLSVASGWAAAQSLPVMVTTAGDDASIVIGNPLTPLADVTLSFEDASGLSAASLGVSAEQVSLTDPTLLARLPDLNLTAINSALPLLITIEPPVSGGLAFRDTGRIEVHTHALAYTLGSSFRLLKAPLGGKFRDVTDEVAQGSVRARGTYGGFSQFLIVADLRPTGSVIDEKLAYLRGRIAALPFSERQPFTAKLDAAEAAVDQGAFASALAEIDAFRARAQARAGSHLANEWRATRNVDNQSGELEAGAATLRFSVAYLRDFGQ</sequence>
<keyword evidence="1" id="KW-0732">Signal</keyword>